<dbReference type="Proteomes" id="UP000632858">
    <property type="component" value="Unassembled WGS sequence"/>
</dbReference>
<dbReference type="GO" id="GO:0016853">
    <property type="term" value="F:isomerase activity"/>
    <property type="evidence" value="ECO:0007669"/>
    <property type="project" value="UniProtKB-KW"/>
</dbReference>
<dbReference type="NCBIfam" id="TIGR00654">
    <property type="entry name" value="PhzF_family"/>
    <property type="match status" value="1"/>
</dbReference>
<dbReference type="AlphaFoldDB" id="A0A917FJR4"/>
<feature type="active site" evidence="3">
    <location>
        <position position="46"/>
    </location>
</feature>
<protein>
    <submittedName>
        <fullName evidence="4">Oxidoreductase</fullName>
    </submittedName>
</protein>
<sequence length="265" mass="28429">MNYAMYIVDAFADKPFTGNPAAVVPLVEWLPDALMQSIAAENNLSETAFLVHQADGRFHIRWFSPISEIPFCGHATLASAFVLMHELGRAQPLVFHAKAVGDITVTESGDGLIGMRFPNRAPQPVADPPADLLAGLGAAPAEVWANEQAWIAVYESAAQVRALRPDAALLTRVAPRDVCVTAAGDADGVDFVSRYFWPANGGYEDPVTGSIHAGLMPFWAARLGRMHLTAQQVSARTGLLYCALDAEGVSVSGRARRYLKGIVSL</sequence>
<dbReference type="EMBL" id="BMFO01000001">
    <property type="protein sequence ID" value="GGF88011.1"/>
    <property type="molecule type" value="Genomic_DNA"/>
</dbReference>
<keyword evidence="2" id="KW-0413">Isomerase</keyword>
<evidence type="ECO:0000313" key="5">
    <source>
        <dbReference type="Proteomes" id="UP000632858"/>
    </source>
</evidence>
<evidence type="ECO:0000256" key="1">
    <source>
        <dbReference type="ARBA" id="ARBA00008270"/>
    </source>
</evidence>
<keyword evidence="5" id="KW-1185">Reference proteome</keyword>
<dbReference type="PANTHER" id="PTHR13774:SF17">
    <property type="entry name" value="PHENAZINE BIOSYNTHESIS-LIKE DOMAIN-CONTAINING PROTEIN"/>
    <property type="match status" value="1"/>
</dbReference>
<dbReference type="SUPFAM" id="SSF54506">
    <property type="entry name" value="Diaminopimelate epimerase-like"/>
    <property type="match status" value="1"/>
</dbReference>
<dbReference type="Gene3D" id="3.10.310.10">
    <property type="entry name" value="Diaminopimelate Epimerase, Chain A, domain 1"/>
    <property type="match status" value="2"/>
</dbReference>
<dbReference type="RefSeq" id="WP_188447864.1">
    <property type="nucleotide sequence ID" value="NZ_BMFO01000001.1"/>
</dbReference>
<dbReference type="GO" id="GO:0005737">
    <property type="term" value="C:cytoplasm"/>
    <property type="evidence" value="ECO:0007669"/>
    <property type="project" value="TreeGrafter"/>
</dbReference>
<dbReference type="PANTHER" id="PTHR13774">
    <property type="entry name" value="PHENAZINE BIOSYNTHESIS PROTEIN"/>
    <property type="match status" value="1"/>
</dbReference>
<evidence type="ECO:0000256" key="3">
    <source>
        <dbReference type="PIRSR" id="PIRSR016184-1"/>
    </source>
</evidence>
<reference evidence="4" key="2">
    <citation type="submission" date="2020-09" db="EMBL/GenBank/DDBJ databases">
        <authorList>
            <person name="Sun Q."/>
            <person name="Zhou Y."/>
        </authorList>
    </citation>
    <scope>NUCLEOTIDE SEQUENCE</scope>
    <source>
        <strain evidence="4">CGMCC 1.12726</strain>
    </source>
</reference>
<gene>
    <name evidence="4" type="ORF">GCM10010960_07390</name>
</gene>
<name>A0A917FJR4_9GAMM</name>
<proteinExistence type="inferred from homology"/>
<dbReference type="PIRSF" id="PIRSF016184">
    <property type="entry name" value="PhzC_PhzF"/>
    <property type="match status" value="1"/>
</dbReference>
<dbReference type="InterPro" id="IPR003719">
    <property type="entry name" value="Phenazine_PhzF-like"/>
</dbReference>
<accession>A0A917FJR4</accession>
<evidence type="ECO:0000256" key="2">
    <source>
        <dbReference type="ARBA" id="ARBA00023235"/>
    </source>
</evidence>
<comment type="similarity">
    <text evidence="1">Belongs to the PhzF family.</text>
</comment>
<evidence type="ECO:0000313" key="4">
    <source>
        <dbReference type="EMBL" id="GGF88011.1"/>
    </source>
</evidence>
<reference evidence="4" key="1">
    <citation type="journal article" date="2014" name="Int. J. Syst. Evol. Microbiol.">
        <title>Complete genome sequence of Corynebacterium casei LMG S-19264T (=DSM 44701T), isolated from a smear-ripened cheese.</title>
        <authorList>
            <consortium name="US DOE Joint Genome Institute (JGI-PGF)"/>
            <person name="Walter F."/>
            <person name="Albersmeier A."/>
            <person name="Kalinowski J."/>
            <person name="Ruckert C."/>
        </authorList>
    </citation>
    <scope>NUCLEOTIDE SEQUENCE</scope>
    <source>
        <strain evidence="4">CGMCC 1.12726</strain>
    </source>
</reference>
<organism evidence="4 5">
    <name type="scientific">Arenimonas maotaiensis</name>
    <dbReference type="NCBI Taxonomy" id="1446479"/>
    <lineage>
        <taxon>Bacteria</taxon>
        <taxon>Pseudomonadati</taxon>
        <taxon>Pseudomonadota</taxon>
        <taxon>Gammaproteobacteria</taxon>
        <taxon>Lysobacterales</taxon>
        <taxon>Lysobacteraceae</taxon>
        <taxon>Arenimonas</taxon>
    </lineage>
</organism>
<comment type="caution">
    <text evidence="4">The sequence shown here is derived from an EMBL/GenBank/DDBJ whole genome shotgun (WGS) entry which is preliminary data.</text>
</comment>
<dbReference type="Pfam" id="PF02567">
    <property type="entry name" value="PhzC-PhzF"/>
    <property type="match status" value="1"/>
</dbReference>